<dbReference type="AlphaFoldDB" id="A0A4U0UD18"/>
<dbReference type="FunFam" id="3.40.605.10:FF:000007">
    <property type="entry name" value="NAD/NADP-dependent betaine aldehyde dehydrogenase"/>
    <property type="match status" value="1"/>
</dbReference>
<dbReference type="InterPro" id="IPR045312">
    <property type="entry name" value="PCBER-like"/>
</dbReference>
<feature type="region of interest" description="Disordered" evidence="8">
    <location>
        <begin position="15"/>
        <end position="40"/>
    </location>
</feature>
<dbReference type="InterPro" id="IPR015590">
    <property type="entry name" value="Aldehyde_DH_dom"/>
</dbReference>
<dbReference type="InterPro" id="IPR016163">
    <property type="entry name" value="Ald_DH_C"/>
</dbReference>
<dbReference type="FunFam" id="3.40.309.10:FF:000009">
    <property type="entry name" value="Aldehyde dehydrogenase A"/>
    <property type="match status" value="1"/>
</dbReference>
<comment type="catalytic activity">
    <reaction evidence="5">
        <text>an aldehyde + NAD(+) + H2O = a carboxylate + NADH + 2 H(+)</text>
        <dbReference type="Rhea" id="RHEA:16185"/>
        <dbReference type="ChEBI" id="CHEBI:15377"/>
        <dbReference type="ChEBI" id="CHEBI:15378"/>
        <dbReference type="ChEBI" id="CHEBI:17478"/>
        <dbReference type="ChEBI" id="CHEBI:29067"/>
        <dbReference type="ChEBI" id="CHEBI:57540"/>
        <dbReference type="ChEBI" id="CHEBI:57945"/>
        <dbReference type="EC" id="1.2.1.3"/>
    </reaction>
</comment>
<gene>
    <name evidence="10" type="ORF">B0A50_00690</name>
</gene>
<dbReference type="InterPro" id="IPR036291">
    <property type="entry name" value="NAD(P)-bd_dom_sf"/>
</dbReference>
<keyword evidence="2" id="KW-0521">NADP</keyword>
<proteinExistence type="inferred from homology"/>
<evidence type="ECO:0000256" key="1">
    <source>
        <dbReference type="ARBA" id="ARBA00009986"/>
    </source>
</evidence>
<dbReference type="CDD" id="cd07106">
    <property type="entry name" value="ALDH_AldA-AAD23400"/>
    <property type="match status" value="1"/>
</dbReference>
<dbReference type="EMBL" id="NAJL01000003">
    <property type="protein sequence ID" value="TKA33137.1"/>
    <property type="molecule type" value="Genomic_DNA"/>
</dbReference>
<evidence type="ECO:0000256" key="8">
    <source>
        <dbReference type="SAM" id="MobiDB-lite"/>
    </source>
</evidence>
<dbReference type="SUPFAM" id="SSF51735">
    <property type="entry name" value="NAD(P)-binding Rossmann-fold domains"/>
    <property type="match status" value="1"/>
</dbReference>
<dbReference type="Gene3D" id="3.40.309.10">
    <property type="entry name" value="Aldehyde Dehydrogenase, Chain A, domain 2"/>
    <property type="match status" value="1"/>
</dbReference>
<protein>
    <recommendedName>
        <fullName evidence="4">aldehyde dehydrogenase (NAD(+))</fullName>
        <ecNumber evidence="4">1.2.1.3</ecNumber>
    </recommendedName>
</protein>
<keyword evidence="11" id="KW-1185">Reference proteome</keyword>
<evidence type="ECO:0000256" key="2">
    <source>
        <dbReference type="ARBA" id="ARBA00022857"/>
    </source>
</evidence>
<dbReference type="CDD" id="cd05259">
    <property type="entry name" value="PCBER_SDR_a"/>
    <property type="match status" value="1"/>
</dbReference>
<comment type="similarity">
    <text evidence="1 7">Belongs to the aldehyde dehydrogenase family.</text>
</comment>
<comment type="caution">
    <text evidence="10">The sequence shown here is derived from an EMBL/GenBank/DDBJ whole genome shotgun (WGS) entry which is preliminary data.</text>
</comment>
<dbReference type="OrthoDB" id="310895at2759"/>
<dbReference type="InterPro" id="IPR016162">
    <property type="entry name" value="Ald_DH_N"/>
</dbReference>
<dbReference type="PANTHER" id="PTHR11699">
    <property type="entry name" value="ALDEHYDE DEHYDROGENASE-RELATED"/>
    <property type="match status" value="1"/>
</dbReference>
<dbReference type="InterPro" id="IPR016161">
    <property type="entry name" value="Ald_DH/histidinol_DH"/>
</dbReference>
<dbReference type="GO" id="GO:0004029">
    <property type="term" value="F:aldehyde dehydrogenase (NAD+) activity"/>
    <property type="evidence" value="ECO:0007669"/>
    <property type="project" value="UniProtKB-EC"/>
</dbReference>
<organism evidence="10 11">
    <name type="scientific">Salinomyces thailandicus</name>
    <dbReference type="NCBI Taxonomy" id="706561"/>
    <lineage>
        <taxon>Eukaryota</taxon>
        <taxon>Fungi</taxon>
        <taxon>Dikarya</taxon>
        <taxon>Ascomycota</taxon>
        <taxon>Pezizomycotina</taxon>
        <taxon>Dothideomycetes</taxon>
        <taxon>Dothideomycetidae</taxon>
        <taxon>Mycosphaerellales</taxon>
        <taxon>Teratosphaeriaceae</taxon>
        <taxon>Salinomyces</taxon>
    </lineage>
</organism>
<evidence type="ECO:0000259" key="9">
    <source>
        <dbReference type="Pfam" id="PF00171"/>
    </source>
</evidence>
<dbReference type="InterPro" id="IPR029510">
    <property type="entry name" value="Ald_DH_CS_GLU"/>
</dbReference>
<dbReference type="Gene3D" id="3.40.50.720">
    <property type="entry name" value="NAD(P)-binding Rossmann-like Domain"/>
    <property type="match status" value="1"/>
</dbReference>
<keyword evidence="3 7" id="KW-0560">Oxidoreductase</keyword>
<dbReference type="PROSITE" id="PS00070">
    <property type="entry name" value="ALDEHYDE_DEHYDR_CYS"/>
    <property type="match status" value="1"/>
</dbReference>
<dbReference type="SUPFAM" id="SSF53720">
    <property type="entry name" value="ALDH-like"/>
    <property type="match status" value="1"/>
</dbReference>
<dbReference type="InterPro" id="IPR044086">
    <property type="entry name" value="LUC3-like"/>
</dbReference>
<evidence type="ECO:0000313" key="11">
    <source>
        <dbReference type="Proteomes" id="UP000308549"/>
    </source>
</evidence>
<dbReference type="Gene3D" id="3.40.605.10">
    <property type="entry name" value="Aldehyde Dehydrogenase, Chain A, domain 1"/>
    <property type="match status" value="1"/>
</dbReference>
<name>A0A4U0UD18_9PEZI</name>
<evidence type="ECO:0000256" key="6">
    <source>
        <dbReference type="PROSITE-ProRule" id="PRU10007"/>
    </source>
</evidence>
<evidence type="ECO:0000256" key="4">
    <source>
        <dbReference type="ARBA" id="ARBA00024226"/>
    </source>
</evidence>
<evidence type="ECO:0000256" key="3">
    <source>
        <dbReference type="ARBA" id="ARBA00023002"/>
    </source>
</evidence>
<sequence length="969" mass="106025">MSPSKVSTIAWDSFHNTVDGKPRDGKAKHHGVNPSTGEQLWPVPIANQQDVDDAVAAAQKAFESWSQTPLEKRKSMIEKFRDHYMAYAEDMIDLMCQETGKPRQFATYEVKGAAGFFDHHLSLDIPEDRTEDDEKVMLTRYTPLGVVGAICPWNFPIILSLGKMIPALMTGNTIIVKPSPYTPYTTLKIVELAQDIFQPGVLQAVGGDDKLGPMMTQHPGIAKISFTGSIATGKKIMAACAGSLKRLTLELGGNDASIILPDVDIKKIASEIVMGAFQNSGQVCVATKRIYIHQDIYDEMLKEMVAFTQSIKTGAPDSGALLGPIQNQMQYEKVKTFFEDTKSKGYKFAVGDSDVAPGKGFFIQPTIIDNPPNDSRIITEEPFGPIVPTQPWSDEEEVIKRANNSNAGLGACVWGKDIERAERIGKRLQAGSVFINSFEKPTPQAFFGGHKESGIGGEWGKEGLKAYCNAHVMHTYKQKPPAFLQYLRTFAFEKGYYHTVSAAGERCSEDAMVGPSSSNIYVSATKEDQEQSGPENPDHYRKPQKTWLISVEPHKHSIPFVPRHDHDAVHFVATGLGGEGAYAVKEHSKDGVIGAILVAEAVHHDSNFVRKTIEESLQSPSSSSVPSESLVADGQSDHWIRRALHALQDKAVVERFDVGEFMTFAHAYAANRTEGEGPAKVAYPGLHKNVIFSISHQTKLAVLTRSAVAGLEGRSDDLKSTQIECVTGDIVNDSIDQLAAVFSRYHTVVIANGMNLPPGSQMKIARAIIQASSTTSKPRRYFPWQFGISYDEIGRDSGQNLFDEQLDVRDLLRSQTSVSWVIVSTGMFISFLFEPSFGLVNAERTAVTAIGSWDNALTVTAPEDIGRITAELVLSHGNVQGIVYTAGDTVSFHQLAGIMEDVKGGPITKHLKTVEQLEADLAAQPDDGMRKYRLVFGRGVGVAWEKAKSFNGAHGIPTVSVEEWAHANL</sequence>
<dbReference type="InterPro" id="IPR016160">
    <property type="entry name" value="Ald_DH_CS_CYS"/>
</dbReference>
<dbReference type="EC" id="1.2.1.3" evidence="4"/>
<dbReference type="Proteomes" id="UP000308549">
    <property type="component" value="Unassembled WGS sequence"/>
</dbReference>
<feature type="domain" description="Aldehyde dehydrogenase" evidence="9">
    <location>
        <begin position="29"/>
        <end position="470"/>
    </location>
</feature>
<dbReference type="PROSITE" id="PS00687">
    <property type="entry name" value="ALDEHYDE_DEHYDR_GLU"/>
    <property type="match status" value="1"/>
</dbReference>
<evidence type="ECO:0000256" key="5">
    <source>
        <dbReference type="ARBA" id="ARBA00049194"/>
    </source>
</evidence>
<evidence type="ECO:0000313" key="10">
    <source>
        <dbReference type="EMBL" id="TKA33137.1"/>
    </source>
</evidence>
<dbReference type="Gene3D" id="3.90.25.10">
    <property type="entry name" value="UDP-galactose 4-epimerase, domain 1"/>
    <property type="match status" value="1"/>
</dbReference>
<accession>A0A4U0UD18</accession>
<evidence type="ECO:0000256" key="7">
    <source>
        <dbReference type="RuleBase" id="RU003345"/>
    </source>
</evidence>
<dbReference type="Pfam" id="PF00171">
    <property type="entry name" value="Aldedh"/>
    <property type="match status" value="1"/>
</dbReference>
<feature type="active site" evidence="6">
    <location>
        <position position="250"/>
    </location>
</feature>
<reference evidence="10 11" key="1">
    <citation type="submission" date="2017-03" db="EMBL/GenBank/DDBJ databases">
        <title>Genomes of endolithic fungi from Antarctica.</title>
        <authorList>
            <person name="Coleine C."/>
            <person name="Masonjones S."/>
            <person name="Stajich J.E."/>
        </authorList>
    </citation>
    <scope>NUCLEOTIDE SEQUENCE [LARGE SCALE GENOMIC DNA]</scope>
    <source>
        <strain evidence="10 11">CCFEE 6315</strain>
    </source>
</reference>